<feature type="compositionally biased region" description="Low complexity" evidence="1">
    <location>
        <begin position="8"/>
        <end position="31"/>
    </location>
</feature>
<evidence type="ECO:0000313" key="2">
    <source>
        <dbReference type="EMBL" id="CAA9373601.1"/>
    </source>
</evidence>
<feature type="region of interest" description="Disordered" evidence="1">
    <location>
        <begin position="1"/>
        <end position="31"/>
    </location>
</feature>
<evidence type="ECO:0000256" key="1">
    <source>
        <dbReference type="SAM" id="MobiDB-lite"/>
    </source>
</evidence>
<dbReference type="EMBL" id="CADCUM010000040">
    <property type="protein sequence ID" value="CAA9373601.1"/>
    <property type="molecule type" value="Genomic_DNA"/>
</dbReference>
<organism evidence="2">
    <name type="scientific">uncultured Nocardioides sp</name>
    <dbReference type="NCBI Taxonomy" id="198441"/>
    <lineage>
        <taxon>Bacteria</taxon>
        <taxon>Bacillati</taxon>
        <taxon>Actinomycetota</taxon>
        <taxon>Actinomycetes</taxon>
        <taxon>Propionibacteriales</taxon>
        <taxon>Nocardioidaceae</taxon>
        <taxon>Nocardioides</taxon>
        <taxon>environmental samples</taxon>
    </lineage>
</organism>
<reference evidence="2" key="1">
    <citation type="submission" date="2020-02" db="EMBL/GenBank/DDBJ databases">
        <authorList>
            <person name="Meier V. D."/>
        </authorList>
    </citation>
    <scope>NUCLEOTIDE SEQUENCE</scope>
    <source>
        <strain evidence="2">AVDCRST_MAG32</strain>
    </source>
</reference>
<gene>
    <name evidence="2" type="ORF">AVDCRST_MAG32-944</name>
</gene>
<proteinExistence type="predicted"/>
<feature type="non-terminal residue" evidence="2">
    <location>
        <position position="1"/>
    </location>
</feature>
<accession>A0A6J4N1A2</accession>
<dbReference type="AlphaFoldDB" id="A0A6J4N1A2"/>
<feature type="non-terminal residue" evidence="2">
    <location>
        <position position="31"/>
    </location>
</feature>
<sequence length="31" mass="3266">SRPRTLRRATSSSRRGCSPGSPSFPGSSCRA</sequence>
<protein>
    <submittedName>
        <fullName evidence="2">Uncharacterized protein</fullName>
    </submittedName>
</protein>
<name>A0A6J4N1A2_9ACTN</name>